<dbReference type="EMBL" id="BARW01032970">
    <property type="protein sequence ID" value="GAJ04767.1"/>
    <property type="molecule type" value="Genomic_DNA"/>
</dbReference>
<name>X1UME1_9ZZZZ</name>
<feature type="region of interest" description="Disordered" evidence="1">
    <location>
        <begin position="28"/>
        <end position="50"/>
    </location>
</feature>
<organism evidence="2">
    <name type="scientific">marine sediment metagenome</name>
    <dbReference type="NCBI Taxonomy" id="412755"/>
    <lineage>
        <taxon>unclassified sequences</taxon>
        <taxon>metagenomes</taxon>
        <taxon>ecological metagenomes</taxon>
    </lineage>
</organism>
<evidence type="ECO:0000313" key="2">
    <source>
        <dbReference type="EMBL" id="GAJ04767.1"/>
    </source>
</evidence>
<accession>X1UME1</accession>
<protein>
    <submittedName>
        <fullName evidence="2">Uncharacterized protein</fullName>
    </submittedName>
</protein>
<proteinExistence type="predicted"/>
<dbReference type="AlphaFoldDB" id="X1UME1"/>
<evidence type="ECO:0000256" key="1">
    <source>
        <dbReference type="SAM" id="MobiDB-lite"/>
    </source>
</evidence>
<gene>
    <name evidence="2" type="ORF">S12H4_52045</name>
</gene>
<comment type="caution">
    <text evidence="2">The sequence shown here is derived from an EMBL/GenBank/DDBJ whole genome shotgun (WGS) entry which is preliminary data.</text>
</comment>
<sequence>YNKMYFESNNAHPYRTVPARKNEFFHSGGRSGGEYWKNNKQPSYKDKVNL</sequence>
<reference evidence="2" key="1">
    <citation type="journal article" date="2014" name="Front. Microbiol.">
        <title>High frequency of phylogenetically diverse reductive dehalogenase-homologous genes in deep subseafloor sedimentary metagenomes.</title>
        <authorList>
            <person name="Kawai M."/>
            <person name="Futagami T."/>
            <person name="Toyoda A."/>
            <person name="Takaki Y."/>
            <person name="Nishi S."/>
            <person name="Hori S."/>
            <person name="Arai W."/>
            <person name="Tsubouchi T."/>
            <person name="Morono Y."/>
            <person name="Uchiyama I."/>
            <person name="Ito T."/>
            <person name="Fujiyama A."/>
            <person name="Inagaki F."/>
            <person name="Takami H."/>
        </authorList>
    </citation>
    <scope>NUCLEOTIDE SEQUENCE</scope>
    <source>
        <strain evidence="2">Expedition CK06-06</strain>
    </source>
</reference>
<feature type="non-terminal residue" evidence="2">
    <location>
        <position position="1"/>
    </location>
</feature>